<evidence type="ECO:0000313" key="2">
    <source>
        <dbReference type="EMBL" id="JAD56280.1"/>
    </source>
</evidence>
<feature type="region of interest" description="Disordered" evidence="1">
    <location>
        <begin position="56"/>
        <end position="126"/>
    </location>
</feature>
<reference evidence="2" key="2">
    <citation type="journal article" date="2015" name="Data Brief">
        <title>Shoot transcriptome of the giant reed, Arundo donax.</title>
        <authorList>
            <person name="Barrero R.A."/>
            <person name="Guerrero F.D."/>
            <person name="Moolhuijzen P."/>
            <person name="Goolsby J.A."/>
            <person name="Tidwell J."/>
            <person name="Bellgard S.E."/>
            <person name="Bellgard M.I."/>
        </authorList>
    </citation>
    <scope>NUCLEOTIDE SEQUENCE</scope>
    <source>
        <tissue evidence="2">Shoot tissue taken approximately 20 cm above the soil surface</tissue>
    </source>
</reference>
<name>A0A0A9B534_ARUDO</name>
<evidence type="ECO:0000256" key="1">
    <source>
        <dbReference type="SAM" id="MobiDB-lite"/>
    </source>
</evidence>
<reference evidence="2" key="1">
    <citation type="submission" date="2014-09" db="EMBL/GenBank/DDBJ databases">
        <authorList>
            <person name="Magalhaes I.L.F."/>
            <person name="Oliveira U."/>
            <person name="Santos F.R."/>
            <person name="Vidigal T.H.D.A."/>
            <person name="Brescovit A.D."/>
            <person name="Santos A.J."/>
        </authorList>
    </citation>
    <scope>NUCLEOTIDE SEQUENCE</scope>
    <source>
        <tissue evidence="2">Shoot tissue taken approximately 20 cm above the soil surface</tissue>
    </source>
</reference>
<sequence>MNNTEATHIFYILKCVCSLNGCRYSNIHRPIATVQNFDRPIHAVTHAPTSLFQMTSQHTHPRRCSRCPHRRQVGAHRRRSRCPASYRPRTTRHRRSPYSRQCRSRRRRRRPPGPLHRRRPCRRRRRAAAAIPVEHLQLTPIVSLATGRRGRWILWIRSRGRRWPQYKVTNVVAAEVEGEREAAAQI</sequence>
<dbReference type="AlphaFoldDB" id="A0A0A9B534"/>
<proteinExistence type="predicted"/>
<feature type="compositionally biased region" description="Basic residues" evidence="1">
    <location>
        <begin position="59"/>
        <end position="81"/>
    </location>
</feature>
<organism evidence="2">
    <name type="scientific">Arundo donax</name>
    <name type="common">Giant reed</name>
    <name type="synonym">Donax arundinaceus</name>
    <dbReference type="NCBI Taxonomy" id="35708"/>
    <lineage>
        <taxon>Eukaryota</taxon>
        <taxon>Viridiplantae</taxon>
        <taxon>Streptophyta</taxon>
        <taxon>Embryophyta</taxon>
        <taxon>Tracheophyta</taxon>
        <taxon>Spermatophyta</taxon>
        <taxon>Magnoliopsida</taxon>
        <taxon>Liliopsida</taxon>
        <taxon>Poales</taxon>
        <taxon>Poaceae</taxon>
        <taxon>PACMAD clade</taxon>
        <taxon>Arundinoideae</taxon>
        <taxon>Arundineae</taxon>
        <taxon>Arundo</taxon>
    </lineage>
</organism>
<protein>
    <submittedName>
        <fullName evidence="2">Uncharacterized protein</fullName>
    </submittedName>
</protein>
<dbReference type="EMBL" id="GBRH01241615">
    <property type="protein sequence ID" value="JAD56280.1"/>
    <property type="molecule type" value="Transcribed_RNA"/>
</dbReference>
<accession>A0A0A9B534</accession>
<feature type="compositionally biased region" description="Basic residues" evidence="1">
    <location>
        <begin position="89"/>
        <end position="126"/>
    </location>
</feature>